<accession>A0AAN5D2H0</accession>
<dbReference type="InterPro" id="IPR001461">
    <property type="entry name" value="Aspartic_peptidase_A1"/>
</dbReference>
<evidence type="ECO:0000259" key="2">
    <source>
        <dbReference type="PROSITE" id="PS51767"/>
    </source>
</evidence>
<reference evidence="4" key="1">
    <citation type="submission" date="2022-10" db="EMBL/GenBank/DDBJ databases">
        <title>Genome assembly of Pristionchus species.</title>
        <authorList>
            <person name="Yoshida K."/>
            <person name="Sommer R.J."/>
        </authorList>
    </citation>
    <scope>NUCLEOTIDE SEQUENCE [LARGE SCALE GENOMIC DNA]</scope>
    <source>
        <strain evidence="4">RS5460</strain>
    </source>
</reference>
<dbReference type="GO" id="GO:0004190">
    <property type="term" value="F:aspartic-type endopeptidase activity"/>
    <property type="evidence" value="ECO:0007669"/>
    <property type="project" value="InterPro"/>
</dbReference>
<dbReference type="Gene3D" id="2.60.40.1960">
    <property type="match status" value="1"/>
</dbReference>
<dbReference type="PANTHER" id="PTHR47966:SF8">
    <property type="entry name" value="ASPARTIC PROTEASE 1-RELATED"/>
    <property type="match status" value="1"/>
</dbReference>
<dbReference type="GO" id="GO:0005764">
    <property type="term" value="C:lysosome"/>
    <property type="evidence" value="ECO:0007669"/>
    <property type="project" value="TreeGrafter"/>
</dbReference>
<dbReference type="Pfam" id="PF00026">
    <property type="entry name" value="Asp"/>
    <property type="match status" value="1"/>
</dbReference>
<sequence length="76" mass="8679">DQMEQPLFTVFMARNQERKEGAVDGGRITFGGFDNGHCDSKINYVSINSKETWQIKIDDFAIGKQKMKKSYSEVIT</sequence>
<protein>
    <recommendedName>
        <fullName evidence="2">Peptidase A1 domain-containing protein</fullName>
    </recommendedName>
</protein>
<dbReference type="PANTHER" id="PTHR47966">
    <property type="entry name" value="BETA-SITE APP-CLEAVING ENZYME, ISOFORM A-RELATED"/>
    <property type="match status" value="1"/>
</dbReference>
<dbReference type="GO" id="GO:0006508">
    <property type="term" value="P:proteolysis"/>
    <property type="evidence" value="ECO:0007669"/>
    <property type="project" value="InterPro"/>
</dbReference>
<feature type="domain" description="Peptidase A1" evidence="2">
    <location>
        <begin position="1"/>
        <end position="76"/>
    </location>
</feature>
<dbReference type="AlphaFoldDB" id="A0AAN5D2H0"/>
<comment type="caution">
    <text evidence="3">The sequence shown here is derived from an EMBL/GenBank/DDBJ whole genome shotgun (WGS) entry which is preliminary data.</text>
</comment>
<feature type="non-terminal residue" evidence="3">
    <location>
        <position position="1"/>
    </location>
</feature>
<gene>
    <name evidence="3" type="ORF">PMAYCL1PPCAC_25082</name>
</gene>
<dbReference type="Gene3D" id="2.40.70.10">
    <property type="entry name" value="Acid Proteases"/>
    <property type="match status" value="1"/>
</dbReference>
<dbReference type="SUPFAM" id="SSF50630">
    <property type="entry name" value="Acid proteases"/>
    <property type="match status" value="1"/>
</dbReference>
<proteinExistence type="inferred from homology"/>
<dbReference type="InterPro" id="IPR021109">
    <property type="entry name" value="Peptidase_aspartic_dom_sf"/>
</dbReference>
<dbReference type="PROSITE" id="PS51767">
    <property type="entry name" value="PEPTIDASE_A1"/>
    <property type="match status" value="1"/>
</dbReference>
<dbReference type="InterPro" id="IPR033121">
    <property type="entry name" value="PEPTIDASE_A1"/>
</dbReference>
<feature type="non-terminal residue" evidence="3">
    <location>
        <position position="76"/>
    </location>
</feature>
<dbReference type="Proteomes" id="UP001328107">
    <property type="component" value="Unassembled WGS sequence"/>
</dbReference>
<evidence type="ECO:0000256" key="1">
    <source>
        <dbReference type="ARBA" id="ARBA00007447"/>
    </source>
</evidence>
<name>A0AAN5D2H0_9BILA</name>
<evidence type="ECO:0000313" key="4">
    <source>
        <dbReference type="Proteomes" id="UP001328107"/>
    </source>
</evidence>
<dbReference type="EMBL" id="BTRK01000005">
    <property type="protein sequence ID" value="GMR54887.1"/>
    <property type="molecule type" value="Genomic_DNA"/>
</dbReference>
<organism evidence="3 4">
    <name type="scientific">Pristionchus mayeri</name>
    <dbReference type="NCBI Taxonomy" id="1317129"/>
    <lineage>
        <taxon>Eukaryota</taxon>
        <taxon>Metazoa</taxon>
        <taxon>Ecdysozoa</taxon>
        <taxon>Nematoda</taxon>
        <taxon>Chromadorea</taxon>
        <taxon>Rhabditida</taxon>
        <taxon>Rhabditina</taxon>
        <taxon>Diplogasteromorpha</taxon>
        <taxon>Diplogasteroidea</taxon>
        <taxon>Neodiplogasteridae</taxon>
        <taxon>Pristionchus</taxon>
    </lineage>
</organism>
<comment type="similarity">
    <text evidence="1">Belongs to the peptidase A1 family.</text>
</comment>
<evidence type="ECO:0000313" key="3">
    <source>
        <dbReference type="EMBL" id="GMR54887.1"/>
    </source>
</evidence>
<keyword evidence="4" id="KW-1185">Reference proteome</keyword>